<keyword evidence="3" id="KW-0720">Serine protease</keyword>
<keyword evidence="2" id="KW-0378">Hydrolase</keyword>
<keyword evidence="4" id="KW-1015">Disulfide bond</keyword>
<sequence length="134" mass="14555">GNKSFLSGQRPTKAIKLASKNPDYLMGEVARVSGWGICNNCGGVLIPGQLRSAEIQIWTHELCRQRFKGFPLDDRIFCGGVQGKQVGLFNNRGGPDAGSPLVIGDELVGLFLTSTQYFYPGEPGIYLNVAMFKS</sequence>
<dbReference type="InterPro" id="IPR043504">
    <property type="entry name" value="Peptidase_S1_PA_chymotrypsin"/>
</dbReference>
<feature type="non-terminal residue" evidence="6">
    <location>
        <position position="134"/>
    </location>
</feature>
<reference evidence="6 7" key="1">
    <citation type="submission" date="2015-09" db="EMBL/GenBank/DDBJ databases">
        <title>Draft genome of the scarab beetle Oryctes borbonicus.</title>
        <authorList>
            <person name="Meyer J.M."/>
            <person name="Markov G.V."/>
            <person name="Baskaran P."/>
            <person name="Herrmann M."/>
            <person name="Sommer R.J."/>
            <person name="Roedelsperger C."/>
        </authorList>
    </citation>
    <scope>NUCLEOTIDE SEQUENCE [LARGE SCALE GENOMIC DNA]</scope>
    <source>
        <strain evidence="6">OB123</strain>
        <tissue evidence="6">Whole animal</tissue>
    </source>
</reference>
<dbReference type="SUPFAM" id="SSF50494">
    <property type="entry name" value="Trypsin-like serine proteases"/>
    <property type="match status" value="1"/>
</dbReference>
<keyword evidence="7" id="KW-1185">Reference proteome</keyword>
<dbReference type="GO" id="GO:0006508">
    <property type="term" value="P:proteolysis"/>
    <property type="evidence" value="ECO:0007669"/>
    <property type="project" value="UniProtKB-KW"/>
</dbReference>
<dbReference type="InterPro" id="IPR001254">
    <property type="entry name" value="Trypsin_dom"/>
</dbReference>
<evidence type="ECO:0000256" key="3">
    <source>
        <dbReference type="ARBA" id="ARBA00022825"/>
    </source>
</evidence>
<evidence type="ECO:0000259" key="5">
    <source>
        <dbReference type="Pfam" id="PF00089"/>
    </source>
</evidence>
<dbReference type="EMBL" id="LJIG01000745">
    <property type="protein sequence ID" value="KRT86195.1"/>
    <property type="molecule type" value="Genomic_DNA"/>
</dbReference>
<protein>
    <submittedName>
        <fullName evidence="6">Trypsin</fullName>
    </submittedName>
</protein>
<evidence type="ECO:0000313" key="6">
    <source>
        <dbReference type="EMBL" id="KRT86195.1"/>
    </source>
</evidence>
<dbReference type="Proteomes" id="UP000051574">
    <property type="component" value="Unassembled WGS sequence"/>
</dbReference>
<dbReference type="OrthoDB" id="10059102at2759"/>
<comment type="caution">
    <text evidence="6">The sequence shown here is derived from an EMBL/GenBank/DDBJ whole genome shotgun (WGS) entry which is preliminary data.</text>
</comment>
<gene>
    <name evidence="6" type="ORF">AMK59_460</name>
</gene>
<dbReference type="PANTHER" id="PTHR24276">
    <property type="entry name" value="POLYSERASE-RELATED"/>
    <property type="match status" value="1"/>
</dbReference>
<dbReference type="InterPro" id="IPR009003">
    <property type="entry name" value="Peptidase_S1_PA"/>
</dbReference>
<evidence type="ECO:0000313" key="7">
    <source>
        <dbReference type="Proteomes" id="UP000051574"/>
    </source>
</evidence>
<organism evidence="6 7">
    <name type="scientific">Oryctes borbonicus</name>
    <dbReference type="NCBI Taxonomy" id="1629725"/>
    <lineage>
        <taxon>Eukaryota</taxon>
        <taxon>Metazoa</taxon>
        <taxon>Ecdysozoa</taxon>
        <taxon>Arthropoda</taxon>
        <taxon>Hexapoda</taxon>
        <taxon>Insecta</taxon>
        <taxon>Pterygota</taxon>
        <taxon>Neoptera</taxon>
        <taxon>Endopterygota</taxon>
        <taxon>Coleoptera</taxon>
        <taxon>Polyphaga</taxon>
        <taxon>Scarabaeiformia</taxon>
        <taxon>Scarabaeidae</taxon>
        <taxon>Dynastinae</taxon>
        <taxon>Oryctes</taxon>
    </lineage>
</organism>
<dbReference type="PANTHER" id="PTHR24276:SF91">
    <property type="entry name" value="AT26814P-RELATED"/>
    <property type="match status" value="1"/>
</dbReference>
<dbReference type="AlphaFoldDB" id="A0A0T6BFU3"/>
<name>A0A0T6BFU3_9SCAR</name>
<proteinExistence type="predicted"/>
<evidence type="ECO:0000256" key="1">
    <source>
        <dbReference type="ARBA" id="ARBA00022670"/>
    </source>
</evidence>
<keyword evidence="1" id="KW-0645">Protease</keyword>
<evidence type="ECO:0000256" key="2">
    <source>
        <dbReference type="ARBA" id="ARBA00022801"/>
    </source>
</evidence>
<feature type="non-terminal residue" evidence="6">
    <location>
        <position position="1"/>
    </location>
</feature>
<dbReference type="GO" id="GO:0004252">
    <property type="term" value="F:serine-type endopeptidase activity"/>
    <property type="evidence" value="ECO:0007669"/>
    <property type="project" value="InterPro"/>
</dbReference>
<feature type="domain" description="Peptidase S1" evidence="5">
    <location>
        <begin position="11"/>
        <end position="133"/>
    </location>
</feature>
<dbReference type="InterPro" id="IPR050430">
    <property type="entry name" value="Peptidase_S1"/>
</dbReference>
<accession>A0A0T6BFU3</accession>
<evidence type="ECO:0000256" key="4">
    <source>
        <dbReference type="ARBA" id="ARBA00023157"/>
    </source>
</evidence>
<dbReference type="Pfam" id="PF00089">
    <property type="entry name" value="Trypsin"/>
    <property type="match status" value="1"/>
</dbReference>
<dbReference type="Gene3D" id="2.40.10.10">
    <property type="entry name" value="Trypsin-like serine proteases"/>
    <property type="match status" value="1"/>
</dbReference>